<keyword evidence="1" id="KW-0812">Transmembrane</keyword>
<protein>
    <submittedName>
        <fullName evidence="2">Uncharacterized protein</fullName>
    </submittedName>
</protein>
<proteinExistence type="predicted"/>
<reference evidence="2 3" key="1">
    <citation type="submission" date="2016-10" db="EMBL/GenBank/DDBJ databases">
        <authorList>
            <person name="de Groot N.N."/>
        </authorList>
    </citation>
    <scope>NUCLEOTIDE SEQUENCE [LARGE SCALE GENOMIC DNA]</scope>
    <source>
        <strain evidence="2 3">DSM 15893</strain>
    </source>
</reference>
<dbReference type="GeneID" id="35871768"/>
<organism evidence="2 3">
    <name type="scientific">Enterovibrio norvegicus DSM 15893</name>
    <dbReference type="NCBI Taxonomy" id="1121869"/>
    <lineage>
        <taxon>Bacteria</taxon>
        <taxon>Pseudomonadati</taxon>
        <taxon>Pseudomonadota</taxon>
        <taxon>Gammaproteobacteria</taxon>
        <taxon>Vibrionales</taxon>
        <taxon>Vibrionaceae</taxon>
        <taxon>Enterovibrio</taxon>
    </lineage>
</organism>
<dbReference type="Proteomes" id="UP000182692">
    <property type="component" value="Unassembled WGS sequence"/>
</dbReference>
<dbReference type="OrthoDB" id="199424at2"/>
<evidence type="ECO:0000256" key="1">
    <source>
        <dbReference type="SAM" id="Phobius"/>
    </source>
</evidence>
<sequence length="201" mass="22861">MSAIDAGKINTPLEESELVLWYGQPHQGRINREGDSTSIGSNITLLVILLSIVLIGSISFADTPSSTLPIFLLAMVLFYFLYGKQIHDQYIRKNTVYVVTNKRAIIERKKLGGSSLSIEFKPETKIQVTRFIGQPFGTVRFWTGKESKYTKHLLHVSSDLARQSGRHFNNDTVFDCIDDMEEVYDILRQQLKLPEMSPHHC</sequence>
<feature type="transmembrane region" description="Helical" evidence="1">
    <location>
        <begin position="39"/>
        <end position="60"/>
    </location>
</feature>
<evidence type="ECO:0000313" key="3">
    <source>
        <dbReference type="Proteomes" id="UP000182692"/>
    </source>
</evidence>
<evidence type="ECO:0000313" key="2">
    <source>
        <dbReference type="EMBL" id="SFP23763.1"/>
    </source>
</evidence>
<keyword evidence="1" id="KW-1133">Transmembrane helix</keyword>
<name>A0A1I5NPM9_9GAMM</name>
<keyword evidence="1" id="KW-0472">Membrane</keyword>
<dbReference type="AlphaFoldDB" id="A0A1I5NPM9"/>
<feature type="transmembrane region" description="Helical" evidence="1">
    <location>
        <begin position="66"/>
        <end position="83"/>
    </location>
</feature>
<accession>A0A1I5NPM9</accession>
<dbReference type="RefSeq" id="WP_074926559.1">
    <property type="nucleotide sequence ID" value="NZ_FOWR01000010.1"/>
</dbReference>
<dbReference type="EMBL" id="FOWR01000010">
    <property type="protein sequence ID" value="SFP23763.1"/>
    <property type="molecule type" value="Genomic_DNA"/>
</dbReference>
<gene>
    <name evidence="2" type="ORF">SAMN03084138_01685</name>
</gene>